<accession>A0AAD6BXH1</accession>
<proteinExistence type="predicted"/>
<sequence length="90" mass="10017">MTGEHLQKTAQRGRDWAGHPNPIDHHRRLRTAYCLRLRLRTTTTLTGSPLSGRATLALSPAKAQNLDDDQACCKPEDWEAPKGRGVMGQK</sequence>
<keyword evidence="3" id="KW-1185">Reference proteome</keyword>
<reference evidence="2" key="2">
    <citation type="journal article" date="2023" name="IMA Fungus">
        <title>Comparative genomic study of the Penicillium genus elucidates a diverse pangenome and 15 lateral gene transfer events.</title>
        <authorList>
            <person name="Petersen C."/>
            <person name="Sorensen T."/>
            <person name="Nielsen M.R."/>
            <person name="Sondergaard T.E."/>
            <person name="Sorensen J.L."/>
            <person name="Fitzpatrick D.A."/>
            <person name="Frisvad J.C."/>
            <person name="Nielsen K.L."/>
        </authorList>
    </citation>
    <scope>NUCLEOTIDE SEQUENCE</scope>
    <source>
        <strain evidence="2">IBT 16125</strain>
    </source>
</reference>
<evidence type="ECO:0000313" key="3">
    <source>
        <dbReference type="Proteomes" id="UP001213681"/>
    </source>
</evidence>
<comment type="caution">
    <text evidence="2">The sequence shown here is derived from an EMBL/GenBank/DDBJ whole genome shotgun (WGS) entry which is preliminary data.</text>
</comment>
<dbReference type="RefSeq" id="XP_056761920.1">
    <property type="nucleotide sequence ID" value="XM_056913071.1"/>
</dbReference>
<protein>
    <submittedName>
        <fullName evidence="2">Uncharacterized protein</fullName>
    </submittedName>
</protein>
<dbReference type="EMBL" id="JAPVEA010000008">
    <property type="protein sequence ID" value="KAJ5438691.1"/>
    <property type="molecule type" value="Genomic_DNA"/>
</dbReference>
<evidence type="ECO:0000256" key="1">
    <source>
        <dbReference type="SAM" id="MobiDB-lite"/>
    </source>
</evidence>
<reference evidence="2" key="1">
    <citation type="submission" date="2022-12" db="EMBL/GenBank/DDBJ databases">
        <authorList>
            <person name="Petersen C."/>
        </authorList>
    </citation>
    <scope>NUCLEOTIDE SEQUENCE</scope>
    <source>
        <strain evidence="2">IBT 16125</strain>
    </source>
</reference>
<dbReference type="Proteomes" id="UP001213681">
    <property type="component" value="Unassembled WGS sequence"/>
</dbReference>
<dbReference type="GeneID" id="81603314"/>
<evidence type="ECO:0000313" key="2">
    <source>
        <dbReference type="EMBL" id="KAJ5438691.1"/>
    </source>
</evidence>
<feature type="region of interest" description="Disordered" evidence="1">
    <location>
        <begin position="1"/>
        <end position="24"/>
    </location>
</feature>
<organism evidence="2 3">
    <name type="scientific">Penicillium daleae</name>
    <dbReference type="NCBI Taxonomy" id="63821"/>
    <lineage>
        <taxon>Eukaryota</taxon>
        <taxon>Fungi</taxon>
        <taxon>Dikarya</taxon>
        <taxon>Ascomycota</taxon>
        <taxon>Pezizomycotina</taxon>
        <taxon>Eurotiomycetes</taxon>
        <taxon>Eurotiomycetidae</taxon>
        <taxon>Eurotiales</taxon>
        <taxon>Aspergillaceae</taxon>
        <taxon>Penicillium</taxon>
    </lineage>
</organism>
<gene>
    <name evidence="2" type="ORF">N7458_009689</name>
</gene>
<dbReference type="AlphaFoldDB" id="A0AAD6BXH1"/>
<name>A0AAD6BXH1_9EURO</name>